<sequence length="235" mass="26550">MIDIHCHILHHIDDGASDLNESLDMARIAYNDGVRDIIVTPHFNQGWRSTRALVDERLQELQAAIHQAGIGITLHRGNELTLESAEFFHEHNQLQHFHYLAGKPSFLLVEMPWSGYNEAAPDIVRHLRDQGATPILAHPERHIFFRERPELLDNLLEAGIWTQVTVDSLLGKNGEDARLFGLRLLDQGQVHTIATDAHNVKRKPNLSEGYRIIAERQGQAAADAIQDRIKQILAG</sequence>
<dbReference type="Pfam" id="PF19567">
    <property type="entry name" value="CpsB_CapC"/>
    <property type="match status" value="1"/>
</dbReference>
<comment type="similarity">
    <text evidence="1 5">Belongs to the metallo-dependent hydrolases superfamily. CpsB/CapC family.</text>
</comment>
<dbReference type="InterPro" id="IPR016195">
    <property type="entry name" value="Pol/histidinol_Pase-like"/>
</dbReference>
<comment type="caution">
    <text evidence="6">The sequence shown here is derived from an EMBL/GenBank/DDBJ whole genome shotgun (WGS) entry which is preliminary data.</text>
</comment>
<organism evidence="6 7">
    <name type="scientific">Paenibacillus thalictri</name>
    <dbReference type="NCBI Taxonomy" id="2527873"/>
    <lineage>
        <taxon>Bacteria</taxon>
        <taxon>Bacillati</taxon>
        <taxon>Bacillota</taxon>
        <taxon>Bacilli</taxon>
        <taxon>Bacillales</taxon>
        <taxon>Paenibacillaceae</taxon>
        <taxon>Paenibacillus</taxon>
    </lineage>
</organism>
<dbReference type="EMBL" id="SIRE01000027">
    <property type="protein sequence ID" value="TBL71182.1"/>
    <property type="molecule type" value="Genomic_DNA"/>
</dbReference>
<dbReference type="OrthoDB" id="9788539at2"/>
<dbReference type="PANTHER" id="PTHR39181">
    <property type="entry name" value="TYROSINE-PROTEIN PHOSPHATASE YWQE"/>
    <property type="match status" value="1"/>
</dbReference>
<evidence type="ECO:0000256" key="4">
    <source>
        <dbReference type="ARBA" id="ARBA00051722"/>
    </source>
</evidence>
<dbReference type="EC" id="3.1.3.48" evidence="5"/>
<dbReference type="AlphaFoldDB" id="A0A4Q9DGB2"/>
<evidence type="ECO:0000313" key="6">
    <source>
        <dbReference type="EMBL" id="TBL71182.1"/>
    </source>
</evidence>
<dbReference type="PANTHER" id="PTHR39181:SF1">
    <property type="entry name" value="TYROSINE-PROTEIN PHOSPHATASE YWQE"/>
    <property type="match status" value="1"/>
</dbReference>
<evidence type="ECO:0000256" key="1">
    <source>
        <dbReference type="ARBA" id="ARBA00005750"/>
    </source>
</evidence>
<dbReference type="GO" id="GO:0030145">
    <property type="term" value="F:manganese ion binding"/>
    <property type="evidence" value="ECO:0007669"/>
    <property type="project" value="UniProtKB-UniRule"/>
</dbReference>
<dbReference type="Proteomes" id="UP000293142">
    <property type="component" value="Unassembled WGS sequence"/>
</dbReference>
<protein>
    <recommendedName>
        <fullName evidence="5">Tyrosine-protein phosphatase</fullName>
        <ecNumber evidence="5">3.1.3.48</ecNumber>
    </recommendedName>
</protein>
<gene>
    <name evidence="6" type="ORF">EYB31_30860</name>
</gene>
<evidence type="ECO:0000313" key="7">
    <source>
        <dbReference type="Proteomes" id="UP000293142"/>
    </source>
</evidence>
<evidence type="ECO:0000256" key="5">
    <source>
        <dbReference type="PIRNR" id="PIRNR016557"/>
    </source>
</evidence>
<reference evidence="6 7" key="1">
    <citation type="submission" date="2019-02" db="EMBL/GenBank/DDBJ databases">
        <title>Paenibacillus sp. nov., isolated from surface-sterilized tissue of Thalictrum simplex L.</title>
        <authorList>
            <person name="Tuo L."/>
        </authorList>
    </citation>
    <scope>NUCLEOTIDE SEQUENCE [LARGE SCALE GENOMIC DNA]</scope>
    <source>
        <strain evidence="6 7">N2SHLJ1</strain>
    </source>
</reference>
<name>A0A4Q9DGB2_9BACL</name>
<comment type="catalytic activity">
    <reaction evidence="4 5">
        <text>O-phospho-L-tyrosyl-[protein] + H2O = L-tyrosyl-[protein] + phosphate</text>
        <dbReference type="Rhea" id="RHEA:10684"/>
        <dbReference type="Rhea" id="RHEA-COMP:10136"/>
        <dbReference type="Rhea" id="RHEA-COMP:20101"/>
        <dbReference type="ChEBI" id="CHEBI:15377"/>
        <dbReference type="ChEBI" id="CHEBI:43474"/>
        <dbReference type="ChEBI" id="CHEBI:46858"/>
        <dbReference type="ChEBI" id="CHEBI:61978"/>
        <dbReference type="EC" id="3.1.3.48"/>
    </reaction>
</comment>
<dbReference type="SUPFAM" id="SSF89550">
    <property type="entry name" value="PHP domain-like"/>
    <property type="match status" value="1"/>
</dbReference>
<evidence type="ECO:0000256" key="3">
    <source>
        <dbReference type="ARBA" id="ARBA00022912"/>
    </source>
</evidence>
<evidence type="ECO:0000256" key="2">
    <source>
        <dbReference type="ARBA" id="ARBA00022801"/>
    </source>
</evidence>
<dbReference type="Gene3D" id="3.20.20.140">
    <property type="entry name" value="Metal-dependent hydrolases"/>
    <property type="match status" value="1"/>
</dbReference>
<keyword evidence="3 5" id="KW-0904">Protein phosphatase</keyword>
<keyword evidence="7" id="KW-1185">Reference proteome</keyword>
<proteinExistence type="inferred from homology"/>
<dbReference type="GO" id="GO:0004725">
    <property type="term" value="F:protein tyrosine phosphatase activity"/>
    <property type="evidence" value="ECO:0007669"/>
    <property type="project" value="UniProtKB-UniRule"/>
</dbReference>
<dbReference type="PIRSF" id="PIRSF016557">
    <property type="entry name" value="Caps_synth_CpsB"/>
    <property type="match status" value="1"/>
</dbReference>
<keyword evidence="2 5" id="KW-0378">Hydrolase</keyword>
<dbReference type="RefSeq" id="WP_131017361.1">
    <property type="nucleotide sequence ID" value="NZ_SIRE01000027.1"/>
</dbReference>
<accession>A0A4Q9DGB2</accession>
<dbReference type="InterPro" id="IPR016667">
    <property type="entry name" value="Caps_polysacc_synth_CpsB/CapC"/>
</dbReference>